<protein>
    <submittedName>
        <fullName evidence="2">Alpha-galactosidase (Melibiase)</fullName>
    </submittedName>
</protein>
<gene>
    <name evidence="2" type="ORF">SCF082_LOCUS39118</name>
</gene>
<proteinExistence type="predicted"/>
<organism evidence="2 3">
    <name type="scientific">Durusdinium trenchii</name>
    <dbReference type="NCBI Taxonomy" id="1381693"/>
    <lineage>
        <taxon>Eukaryota</taxon>
        <taxon>Sar</taxon>
        <taxon>Alveolata</taxon>
        <taxon>Dinophyceae</taxon>
        <taxon>Suessiales</taxon>
        <taxon>Symbiodiniaceae</taxon>
        <taxon>Durusdinium</taxon>
    </lineage>
</organism>
<feature type="compositionally biased region" description="Low complexity" evidence="1">
    <location>
        <begin position="1214"/>
        <end position="1225"/>
    </location>
</feature>
<feature type="region of interest" description="Disordered" evidence="1">
    <location>
        <begin position="839"/>
        <end position="875"/>
    </location>
</feature>
<feature type="compositionally biased region" description="Acidic residues" evidence="1">
    <location>
        <begin position="446"/>
        <end position="475"/>
    </location>
</feature>
<feature type="region of interest" description="Disordered" evidence="1">
    <location>
        <begin position="1164"/>
        <end position="1225"/>
    </location>
</feature>
<feature type="region of interest" description="Disordered" evidence="1">
    <location>
        <begin position="521"/>
        <end position="555"/>
    </location>
</feature>
<evidence type="ECO:0000313" key="2">
    <source>
        <dbReference type="EMBL" id="CAK9082304.1"/>
    </source>
</evidence>
<feature type="compositionally biased region" description="Basic and acidic residues" evidence="1">
    <location>
        <begin position="1184"/>
        <end position="1213"/>
    </location>
</feature>
<feature type="region of interest" description="Disordered" evidence="1">
    <location>
        <begin position="444"/>
        <end position="478"/>
    </location>
</feature>
<dbReference type="EMBL" id="CAXAMM010038940">
    <property type="protein sequence ID" value="CAK9082304.1"/>
    <property type="molecule type" value="Genomic_DNA"/>
</dbReference>
<sequence length="1225" mass="134598">MARDEGELPIDVAVELERARRLGDRFEGTSDGELAREQRARRLSAEFLNHVSLSSLLGKASDGIAQLEESLELQRRKQLKALAEQALLEQAPDAPTGPLERSLQRSLEEISVKNILDFRNSTSDLLAQATATAAVCAVANLDELVNVSIHSLDPEQPWAGAMEVLSKPGSLGTGGPGDASVRGFAGTTAQGAGMGAPLNATQMMEQLNTSSPAGEQPSVKSAFELLGRTPVTAPPVQQDSNEVMLRALAAALSGDKKSLPQWNGNVESLRPWLRSLSLWELDNHLPKQRWGLKLLQSFPEGSVPRKVAEALDLTVLSSDHGYSAILSAILTKYGPYLEAAGPAAVENFFYGSERNRSESLATYIAAKEIALAELESQVGEKVPPRIAGRILLRHANLSETQKEALAIKYNSLLPFEQMAAALRPLDRPEALVHRVAKTFLAAGSKDDEEAAEEVDYEDEELVPDEDWEEGPESDGEGGMNYLLFDTHQEYTEEEANYIWAYNSAYKDIRKELQARRKGRQFYKPKGRSVAKGSGKKGKHKSRKGKPSAGNRGTPEDLMVNSVLVNVSSEVQKCVQIFAGVKTEGTEAIVDTAAEEGVIGSNAMRRLREALSRFKLQPVEASGSTVSCAGIGGSARIVGIFDIPIGVARCNSLIRVTEIADEGNFETPFLLPISYIELVGGVVDTGRNIFTLKNGRRTPMRRTPSGHRAISVVEFSGQWKLPPQLADELGAKDRNPFHMDIAGERNRVQQRPGVAVWVKEGQVVTFVGTLPGPRDTLVHPSECLSPAELPHISGRRVTHAVFDDDIASNIHDLWTGQQRQFPFWSGDVVFERFERFSPPVDVADTPHPPLEPQDGVQVRPASGEATATASHRTAPEVGDLEKELCFQSLQGDGALSSSQRKSKCEYFDLSHPLSAPNSSSRLQICVSAQARDDQEDQDEPNPHRKMGSKRLMEAWRRMGLMILNLIVTSTQRSAMEYLMQRNTIQPKSVEAVKEKPKSSKKIGDGKIRRGIGQELKRSSACKTWRFEPQDCAHEEDQLRQRAGRGQHWWTCLACGSRWERLEWAEDKAFNTGAQSSTDPPPTTLEVFKPSKVAYPKTLPAPRHSQGIPALQLEEIIESPAKHSSQKPSKQNQGRIPADYQTADERLDGMLKSHMGPKEAMNAALMNQWPTPRGATRRTPSSGVREIQEMQRPRTPRISDRVEVHAIHSSDEEVKSSGVSSFSVTSP</sequence>
<evidence type="ECO:0000256" key="1">
    <source>
        <dbReference type="SAM" id="MobiDB-lite"/>
    </source>
</evidence>
<name>A0ABP0Q261_9DINO</name>
<keyword evidence="3" id="KW-1185">Reference proteome</keyword>
<feature type="region of interest" description="Disordered" evidence="1">
    <location>
        <begin position="927"/>
        <end position="947"/>
    </location>
</feature>
<evidence type="ECO:0000313" key="3">
    <source>
        <dbReference type="Proteomes" id="UP001642464"/>
    </source>
</evidence>
<comment type="caution">
    <text evidence="2">The sequence shown here is derived from an EMBL/GenBank/DDBJ whole genome shotgun (WGS) entry which is preliminary data.</text>
</comment>
<accession>A0ABP0Q261</accession>
<dbReference type="Proteomes" id="UP001642464">
    <property type="component" value="Unassembled WGS sequence"/>
</dbReference>
<feature type="compositionally biased region" description="Basic residues" evidence="1">
    <location>
        <begin position="521"/>
        <end position="545"/>
    </location>
</feature>
<reference evidence="2 3" key="1">
    <citation type="submission" date="2024-02" db="EMBL/GenBank/DDBJ databases">
        <authorList>
            <person name="Chen Y."/>
            <person name="Shah S."/>
            <person name="Dougan E. K."/>
            <person name="Thang M."/>
            <person name="Chan C."/>
        </authorList>
    </citation>
    <scope>NUCLEOTIDE SEQUENCE [LARGE SCALE GENOMIC DNA]</scope>
</reference>